<keyword evidence="2" id="KW-1185">Reference proteome</keyword>
<gene>
    <name evidence="1" type="ORF">BDQ94DRAFT_41677</name>
</gene>
<protein>
    <submittedName>
        <fullName evidence="1">Uncharacterized protein</fullName>
    </submittedName>
</protein>
<dbReference type="GeneID" id="38144069"/>
<evidence type="ECO:0000313" key="2">
    <source>
        <dbReference type="Proteomes" id="UP000253729"/>
    </source>
</evidence>
<dbReference type="RefSeq" id="XP_026619231.1">
    <property type="nucleotide sequence ID" value="XM_026775713.1"/>
</dbReference>
<accession>A0A3F3PH49</accession>
<organism evidence="1 2">
    <name type="scientific">Aspergillus welwitschiae</name>
    <dbReference type="NCBI Taxonomy" id="1341132"/>
    <lineage>
        <taxon>Eukaryota</taxon>
        <taxon>Fungi</taxon>
        <taxon>Dikarya</taxon>
        <taxon>Ascomycota</taxon>
        <taxon>Pezizomycotina</taxon>
        <taxon>Eurotiomycetes</taxon>
        <taxon>Eurotiomycetidae</taxon>
        <taxon>Eurotiales</taxon>
        <taxon>Aspergillaceae</taxon>
        <taxon>Aspergillus</taxon>
        <taxon>Aspergillus subgen. Circumdati</taxon>
    </lineage>
</organism>
<proteinExistence type="predicted"/>
<sequence length="105" mass="12337">MGRKRANRPTRLLYRSSSRDELYDNDQVGLCCVRQTQNSPLVLAGARWCSVVSLRDRSAPSCRRLFTAHQDPNPPILRWLWRSMTRLHDQEELARLNAMMHFQKV</sequence>
<dbReference type="EMBL" id="KZ852218">
    <property type="protein sequence ID" value="RDH26209.1"/>
    <property type="molecule type" value="Genomic_DNA"/>
</dbReference>
<evidence type="ECO:0000313" key="1">
    <source>
        <dbReference type="EMBL" id="RDH26209.1"/>
    </source>
</evidence>
<name>A0A3F3PH49_9EURO</name>
<dbReference type="Proteomes" id="UP000253729">
    <property type="component" value="Unassembled WGS sequence"/>
</dbReference>
<reference evidence="1 2" key="1">
    <citation type="submission" date="2018-07" db="EMBL/GenBank/DDBJ databases">
        <title>The genomes of Aspergillus section Nigri reveals drivers in fungal speciation.</title>
        <authorList>
            <consortium name="DOE Joint Genome Institute"/>
            <person name="Vesth T.C."/>
            <person name="Nybo J."/>
            <person name="Theobald S."/>
            <person name="Brandl J."/>
            <person name="Frisvad J.C."/>
            <person name="Nielsen K.F."/>
            <person name="Lyhne E.K."/>
            <person name="Kogle M.E."/>
            <person name="Kuo A."/>
            <person name="Riley R."/>
            <person name="Clum A."/>
            <person name="Nolan M."/>
            <person name="Lipzen A."/>
            <person name="Salamov A."/>
            <person name="Henrissat B."/>
            <person name="Wiebenga A."/>
            <person name="De vries R.P."/>
            <person name="Grigoriev I.V."/>
            <person name="Mortensen U.H."/>
            <person name="Andersen M.R."/>
            <person name="Baker S.E."/>
        </authorList>
    </citation>
    <scope>NUCLEOTIDE SEQUENCE [LARGE SCALE GENOMIC DNA]</scope>
    <source>
        <strain evidence="1 2">CBS 139.54b</strain>
    </source>
</reference>
<dbReference type="AlphaFoldDB" id="A0A3F3PH49"/>